<organism evidence="15 16">
    <name type="scientific">Ascaris lumbricoides</name>
    <name type="common">Giant roundworm</name>
    <dbReference type="NCBI Taxonomy" id="6252"/>
    <lineage>
        <taxon>Eukaryota</taxon>
        <taxon>Metazoa</taxon>
        <taxon>Ecdysozoa</taxon>
        <taxon>Nematoda</taxon>
        <taxon>Chromadorea</taxon>
        <taxon>Rhabditida</taxon>
        <taxon>Spirurina</taxon>
        <taxon>Ascaridomorpha</taxon>
        <taxon>Ascaridoidea</taxon>
        <taxon>Ascarididae</taxon>
        <taxon>Ascaris</taxon>
    </lineage>
</organism>
<evidence type="ECO:0000256" key="4">
    <source>
        <dbReference type="ARBA" id="ARBA00022676"/>
    </source>
</evidence>
<evidence type="ECO:0000256" key="11">
    <source>
        <dbReference type="ARBA" id="ARBA00023180"/>
    </source>
</evidence>
<dbReference type="Gene3D" id="3.40.50.11660">
    <property type="entry name" value="Glycosyl transferase family 10, C-terminal domain"/>
    <property type="match status" value="1"/>
</dbReference>
<comment type="similarity">
    <text evidence="3 12">Belongs to the glycosyltransferase 10 family.</text>
</comment>
<evidence type="ECO:0000256" key="2">
    <source>
        <dbReference type="ARBA" id="ARBA00004922"/>
    </source>
</evidence>
<dbReference type="GO" id="GO:0008417">
    <property type="term" value="F:fucosyltransferase activity"/>
    <property type="evidence" value="ECO:0007669"/>
    <property type="project" value="InterPro"/>
</dbReference>
<evidence type="ECO:0000256" key="1">
    <source>
        <dbReference type="ARBA" id="ARBA00004447"/>
    </source>
</evidence>
<sequence length="474" mass="55403">MMLRTRWIRQFTYRCRFLLLAVAAVYTFLVLPDGISTHWILKPLRYLPPSGIRQPNSEEVSTKLIDATVNNGEVVSADILEEQIETTPAELTLNHDKFLLSSKQYGDLWVEYIVGDNVALINKLNVEVKQKAPPKLILSWDAGHSYSNLNGCREWMCKFTTNRQRLQSADAVLLSGDLDQHLVKMRRPQQYLIFFSQESPFNNPLMEYMDNFFNFSLGYRRDSPTSSPYGYTVKLAVRSQNDTRIPSEKRLSGKHKPLAWFVSNCGTNSFREQYVAALQRFIDVDIYGACGSLLCNKNSECEDSLDTTYYFYIAFENSVCRDYITEKVWNKGFKHDVVPIVLKRSILEPYAPPHSFIAADDFRTVREMADYLRYLMRNKTAYKEYFNWRREYFVVFLNGAEHDQLERPWGFCQLCRLLWHEPQERHVISDFKRWWTESCESSGHLVRKILQNGDEQENVISKKSSKVLSAMRFS</sequence>
<dbReference type="UniPathway" id="UPA00378"/>
<keyword evidence="11" id="KW-0325">Glycoprotein</keyword>
<feature type="domain" description="Fucosyltransferase N-terminal" evidence="14">
    <location>
        <begin position="134"/>
        <end position="230"/>
    </location>
</feature>
<evidence type="ECO:0000313" key="16">
    <source>
        <dbReference type="WBParaSite" id="ALUE_0000369201-mRNA-1"/>
    </source>
</evidence>
<dbReference type="Proteomes" id="UP000036681">
    <property type="component" value="Unplaced"/>
</dbReference>
<proteinExistence type="inferred from homology"/>
<dbReference type="FunFam" id="3.40.50.11660:FF:000004">
    <property type="entry name" value="Glycoprotein 3-alpha-L-fucosyltransferase A"/>
    <property type="match status" value="1"/>
</dbReference>
<dbReference type="PANTHER" id="PTHR48438">
    <property type="entry name" value="ALPHA-(1,3)-FUCOSYLTRANSFERASE C-RELATED"/>
    <property type="match status" value="1"/>
</dbReference>
<evidence type="ECO:0000259" key="14">
    <source>
        <dbReference type="Pfam" id="PF17039"/>
    </source>
</evidence>
<dbReference type="InterPro" id="IPR001503">
    <property type="entry name" value="Glyco_trans_10"/>
</dbReference>
<dbReference type="PANTHER" id="PTHR48438:SF1">
    <property type="entry name" value="ALPHA-(1,3)-FUCOSYLTRANSFERASE C-RELATED"/>
    <property type="match status" value="1"/>
</dbReference>
<dbReference type="GO" id="GO:0032580">
    <property type="term" value="C:Golgi cisterna membrane"/>
    <property type="evidence" value="ECO:0007669"/>
    <property type="project" value="UniProtKB-SubCell"/>
</dbReference>
<dbReference type="InterPro" id="IPR038577">
    <property type="entry name" value="GT10-like_C_sf"/>
</dbReference>
<keyword evidence="8" id="KW-1133">Transmembrane helix</keyword>
<name>A0A0M3HPA6_ASCLU</name>
<feature type="domain" description="Fucosyltransferase C-terminal" evidence="13">
    <location>
        <begin position="252"/>
        <end position="434"/>
    </location>
</feature>
<keyword evidence="4 12" id="KW-0328">Glycosyltransferase</keyword>
<evidence type="ECO:0000313" key="15">
    <source>
        <dbReference type="Proteomes" id="UP000036681"/>
    </source>
</evidence>
<evidence type="ECO:0000259" key="13">
    <source>
        <dbReference type="Pfam" id="PF00852"/>
    </source>
</evidence>
<comment type="pathway">
    <text evidence="2">Protein modification; protein glycosylation.</text>
</comment>
<dbReference type="Pfam" id="PF17039">
    <property type="entry name" value="Glyco_tran_10_N"/>
    <property type="match status" value="1"/>
</dbReference>
<dbReference type="InterPro" id="IPR031481">
    <property type="entry name" value="Glyco_tran_10_N"/>
</dbReference>
<dbReference type="EC" id="2.4.1.-" evidence="12"/>
<dbReference type="InterPro" id="IPR055270">
    <property type="entry name" value="Glyco_tran_10_C"/>
</dbReference>
<accession>A0A0M3HPA6</accession>
<keyword evidence="7" id="KW-0735">Signal-anchor</keyword>
<reference evidence="16" key="1">
    <citation type="submission" date="2017-02" db="UniProtKB">
        <authorList>
            <consortium name="WormBaseParasite"/>
        </authorList>
    </citation>
    <scope>IDENTIFICATION</scope>
</reference>
<evidence type="ECO:0000256" key="7">
    <source>
        <dbReference type="ARBA" id="ARBA00022968"/>
    </source>
</evidence>
<dbReference type="WBParaSite" id="ALUE_0000369201-mRNA-1">
    <property type="protein sequence ID" value="ALUE_0000369201-mRNA-1"/>
    <property type="gene ID" value="ALUE_0000369201"/>
</dbReference>
<evidence type="ECO:0000256" key="6">
    <source>
        <dbReference type="ARBA" id="ARBA00022692"/>
    </source>
</evidence>
<dbReference type="SUPFAM" id="SSF53756">
    <property type="entry name" value="UDP-Glycosyltransferase/glycogen phosphorylase"/>
    <property type="match status" value="1"/>
</dbReference>
<comment type="subcellular location">
    <subcellularLocation>
        <location evidence="1 12">Golgi apparatus</location>
        <location evidence="1 12">Golgi stack membrane</location>
        <topology evidence="1 12">Single-pass type II membrane protein</topology>
    </subcellularLocation>
</comment>
<evidence type="ECO:0000256" key="9">
    <source>
        <dbReference type="ARBA" id="ARBA00023034"/>
    </source>
</evidence>
<protein>
    <recommendedName>
        <fullName evidence="12">Fucosyltransferase</fullName>
        <ecNumber evidence="12">2.4.1.-</ecNumber>
    </recommendedName>
</protein>
<evidence type="ECO:0000256" key="12">
    <source>
        <dbReference type="RuleBase" id="RU003832"/>
    </source>
</evidence>
<dbReference type="AlphaFoldDB" id="A0A0M3HPA6"/>
<evidence type="ECO:0000256" key="3">
    <source>
        <dbReference type="ARBA" id="ARBA00008919"/>
    </source>
</evidence>
<keyword evidence="9 12" id="KW-0333">Golgi apparatus</keyword>
<dbReference type="Pfam" id="PF00852">
    <property type="entry name" value="Glyco_transf_10"/>
    <property type="match status" value="1"/>
</dbReference>
<evidence type="ECO:0000256" key="10">
    <source>
        <dbReference type="ARBA" id="ARBA00023136"/>
    </source>
</evidence>
<keyword evidence="6 12" id="KW-0812">Transmembrane</keyword>
<evidence type="ECO:0000256" key="8">
    <source>
        <dbReference type="ARBA" id="ARBA00022989"/>
    </source>
</evidence>
<keyword evidence="15" id="KW-1185">Reference proteome</keyword>
<keyword evidence="5 12" id="KW-0808">Transferase</keyword>
<keyword evidence="10" id="KW-0472">Membrane</keyword>
<evidence type="ECO:0000256" key="5">
    <source>
        <dbReference type="ARBA" id="ARBA00022679"/>
    </source>
</evidence>